<dbReference type="EMBL" id="CP019082">
    <property type="protein sequence ID" value="APW63269.1"/>
    <property type="molecule type" value="Genomic_DNA"/>
</dbReference>
<organism evidence="2 3">
    <name type="scientific">Paludisphaera borealis</name>
    <dbReference type="NCBI Taxonomy" id="1387353"/>
    <lineage>
        <taxon>Bacteria</taxon>
        <taxon>Pseudomonadati</taxon>
        <taxon>Planctomycetota</taxon>
        <taxon>Planctomycetia</taxon>
        <taxon>Isosphaerales</taxon>
        <taxon>Isosphaeraceae</taxon>
        <taxon>Paludisphaera</taxon>
    </lineage>
</organism>
<dbReference type="Proteomes" id="UP000186309">
    <property type="component" value="Chromosome"/>
</dbReference>
<dbReference type="AlphaFoldDB" id="A0A1U7CWK2"/>
<dbReference type="CDD" id="cd00085">
    <property type="entry name" value="HNHc"/>
    <property type="match status" value="1"/>
</dbReference>
<dbReference type="InterPro" id="IPR052892">
    <property type="entry name" value="NA-targeting_endonuclease"/>
</dbReference>
<dbReference type="KEGG" id="pbor:BSF38_04833"/>
<dbReference type="InterPro" id="IPR029471">
    <property type="entry name" value="HNH_5"/>
</dbReference>
<dbReference type="PANTHER" id="PTHR33877:SF2">
    <property type="entry name" value="OS07G0170200 PROTEIN"/>
    <property type="match status" value="1"/>
</dbReference>
<protein>
    <recommendedName>
        <fullName evidence="1">HNH nuclease domain-containing protein</fullName>
    </recommendedName>
</protein>
<evidence type="ECO:0000313" key="3">
    <source>
        <dbReference type="Proteomes" id="UP000186309"/>
    </source>
</evidence>
<dbReference type="RefSeq" id="WP_076349643.1">
    <property type="nucleotide sequence ID" value="NZ_CP019082.1"/>
</dbReference>
<dbReference type="SMART" id="SM00507">
    <property type="entry name" value="HNHc"/>
    <property type="match status" value="1"/>
</dbReference>
<gene>
    <name evidence="2" type="ORF">BSF38_04833</name>
</gene>
<dbReference type="InterPro" id="IPR003615">
    <property type="entry name" value="HNH_nuc"/>
</dbReference>
<feature type="domain" description="HNH nuclease" evidence="1">
    <location>
        <begin position="104"/>
        <end position="157"/>
    </location>
</feature>
<dbReference type="OrthoDB" id="9802901at2"/>
<dbReference type="STRING" id="1387353.BSF38_04833"/>
<dbReference type="Gene3D" id="1.10.30.50">
    <property type="match status" value="1"/>
</dbReference>
<sequence>MSLGAGHALDGSVLVLNKFFMAVHVISARRAFCLLFKDLAEVVTIDDGQYSSFDFASWREVSEARLRFKEPDDEFVRTVHFEIQVPRIIRLMTYDRLPRQRVKFNRRNIFARDGNRCQYCGRRFTTSELSLDHVVPRIQGGRATWENIVCACLRCNVRKGGRTPVQAGIRLIREPVEPKTSPALRLKLSHRKYRSWKAFLDAAYWSVELE</sequence>
<accession>A0A1U7CWK2</accession>
<name>A0A1U7CWK2_9BACT</name>
<dbReference type="PANTHER" id="PTHR33877">
    <property type="entry name" value="SLL1193 PROTEIN"/>
    <property type="match status" value="1"/>
</dbReference>
<keyword evidence="3" id="KW-1185">Reference proteome</keyword>
<evidence type="ECO:0000313" key="2">
    <source>
        <dbReference type="EMBL" id="APW63269.1"/>
    </source>
</evidence>
<reference evidence="3" key="1">
    <citation type="submission" date="2016-12" db="EMBL/GenBank/DDBJ databases">
        <title>Comparative genomics of four Isosphaeraceae planctomycetes: a common pool of plasmids and glycoside hydrolase genes.</title>
        <authorList>
            <person name="Ivanova A."/>
        </authorList>
    </citation>
    <scope>NUCLEOTIDE SEQUENCE [LARGE SCALE GENOMIC DNA]</scope>
    <source>
        <strain evidence="3">PX4</strain>
    </source>
</reference>
<dbReference type="Pfam" id="PF14279">
    <property type="entry name" value="HNH_5"/>
    <property type="match status" value="1"/>
</dbReference>
<evidence type="ECO:0000259" key="1">
    <source>
        <dbReference type="SMART" id="SM00507"/>
    </source>
</evidence>
<proteinExistence type="predicted"/>